<dbReference type="InterPro" id="IPR039556">
    <property type="entry name" value="ICL/PEPM"/>
</dbReference>
<reference evidence="2 3" key="1">
    <citation type="journal article" date="2019" name="Int. J. Syst. Evol. Microbiol.">
        <title>The Global Catalogue of Microorganisms (GCM) 10K type strain sequencing project: providing services to taxonomists for standard genome sequencing and annotation.</title>
        <authorList>
            <consortium name="The Broad Institute Genomics Platform"/>
            <consortium name="The Broad Institute Genome Sequencing Center for Infectious Disease"/>
            <person name="Wu L."/>
            <person name="Ma J."/>
        </authorList>
    </citation>
    <scope>NUCLEOTIDE SEQUENCE [LARGE SCALE GENOMIC DNA]</scope>
    <source>
        <strain evidence="2 3">JCM 9088</strain>
    </source>
</reference>
<dbReference type="Gene3D" id="3.20.20.60">
    <property type="entry name" value="Phosphoenolpyruvate-binding domains"/>
    <property type="match status" value="1"/>
</dbReference>
<accession>A0ABN3X0G0</accession>
<dbReference type="EMBL" id="BAAAUD010000018">
    <property type="protein sequence ID" value="GAA2933854.1"/>
    <property type="molecule type" value="Genomic_DNA"/>
</dbReference>
<protein>
    <recommendedName>
        <fullName evidence="4">Isocitrate lyase/phosphoenolpyruvate mutase family protein</fullName>
    </recommendedName>
</protein>
<keyword evidence="3" id="KW-1185">Reference proteome</keyword>
<dbReference type="PANTHER" id="PTHR42905">
    <property type="entry name" value="PHOSPHOENOLPYRUVATE CARBOXYLASE"/>
    <property type="match status" value="1"/>
</dbReference>
<name>A0ABN3X0G0_9ACTN</name>
<dbReference type="SUPFAM" id="SSF51621">
    <property type="entry name" value="Phosphoenolpyruvate/pyruvate domain"/>
    <property type="match status" value="1"/>
</dbReference>
<dbReference type="InterPro" id="IPR040442">
    <property type="entry name" value="Pyrv_kinase-like_dom_sf"/>
</dbReference>
<dbReference type="Proteomes" id="UP001500403">
    <property type="component" value="Unassembled WGS sequence"/>
</dbReference>
<evidence type="ECO:0000256" key="1">
    <source>
        <dbReference type="SAM" id="MobiDB-lite"/>
    </source>
</evidence>
<evidence type="ECO:0000313" key="3">
    <source>
        <dbReference type="Proteomes" id="UP001500403"/>
    </source>
</evidence>
<evidence type="ECO:0008006" key="4">
    <source>
        <dbReference type="Google" id="ProtNLM"/>
    </source>
</evidence>
<gene>
    <name evidence="2" type="ORF">GCM10010446_18320</name>
</gene>
<organism evidence="2 3">
    <name type="scientific">Streptomyces enissocaesilis</name>
    <dbReference type="NCBI Taxonomy" id="332589"/>
    <lineage>
        <taxon>Bacteria</taxon>
        <taxon>Bacillati</taxon>
        <taxon>Actinomycetota</taxon>
        <taxon>Actinomycetes</taxon>
        <taxon>Kitasatosporales</taxon>
        <taxon>Streptomycetaceae</taxon>
        <taxon>Streptomyces</taxon>
        <taxon>Streptomyces rochei group</taxon>
    </lineage>
</organism>
<sequence length="332" mass="33984">MNRHRYDVFRALHHRPGNPLVLPNAWDHASAAALAEAGFAAVGTTSLGVASAAGKPDATGAAREETVRLGTSLARLPVPATVDIEGGFGLDPAGVAELAAELARAGVAGVNIEDGRPDGTLAPVAYQQELIGAVKAAAPALFVNARTDTYWLPGHADGTTRRLSAYQEAGADGLFVPGLRDESVISALTAGYEAPLNILYAPGRSTLARLAELGVARVSTGSLLFRAAVQHAVDVAGAVARGGGVDVAGVPAYAVADGWADSYGKQDEGPPRGGSSPGSGSPDVPKYVFYGSPVRRMVRTGRLALREGLRAPLQLSGHGTRGEFSAAWSGHA</sequence>
<dbReference type="PANTHER" id="PTHR42905:SF16">
    <property type="entry name" value="CARBOXYPHOSPHONOENOLPYRUVATE PHOSPHONOMUTASE-LIKE PROTEIN (AFU_ORTHOLOGUE AFUA_5G07230)"/>
    <property type="match status" value="1"/>
</dbReference>
<dbReference type="InterPro" id="IPR015813">
    <property type="entry name" value="Pyrv/PenolPyrv_kinase-like_dom"/>
</dbReference>
<proteinExistence type="predicted"/>
<feature type="region of interest" description="Disordered" evidence="1">
    <location>
        <begin position="261"/>
        <end position="284"/>
    </location>
</feature>
<dbReference type="RefSeq" id="WP_344493243.1">
    <property type="nucleotide sequence ID" value="NZ_BAAAUD010000018.1"/>
</dbReference>
<dbReference type="Pfam" id="PF13714">
    <property type="entry name" value="PEP_mutase"/>
    <property type="match status" value="1"/>
</dbReference>
<dbReference type="CDD" id="cd00377">
    <property type="entry name" value="ICL_PEPM"/>
    <property type="match status" value="1"/>
</dbReference>
<evidence type="ECO:0000313" key="2">
    <source>
        <dbReference type="EMBL" id="GAA2933854.1"/>
    </source>
</evidence>
<comment type="caution">
    <text evidence="2">The sequence shown here is derived from an EMBL/GenBank/DDBJ whole genome shotgun (WGS) entry which is preliminary data.</text>
</comment>